<evidence type="ECO:0000313" key="4">
    <source>
        <dbReference type="Proteomes" id="UP000433104"/>
    </source>
</evidence>
<dbReference type="AlphaFoldDB" id="A0A844ZHU6"/>
<accession>A0A844ZHU6</accession>
<proteinExistence type="predicted"/>
<dbReference type="Pfam" id="PF00534">
    <property type="entry name" value="Glycos_transf_1"/>
    <property type="match status" value="1"/>
</dbReference>
<keyword evidence="4" id="KW-1185">Reference proteome</keyword>
<dbReference type="PANTHER" id="PTHR12526:SF595">
    <property type="entry name" value="BLL5217 PROTEIN"/>
    <property type="match status" value="1"/>
</dbReference>
<organism evidence="3 4">
    <name type="scientific">Parapontixanthobacter aurantiacus</name>
    <dbReference type="NCBI Taxonomy" id="1463599"/>
    <lineage>
        <taxon>Bacteria</taxon>
        <taxon>Pseudomonadati</taxon>
        <taxon>Pseudomonadota</taxon>
        <taxon>Alphaproteobacteria</taxon>
        <taxon>Sphingomonadales</taxon>
        <taxon>Erythrobacteraceae</taxon>
        <taxon>Parapontixanthobacter</taxon>
    </lineage>
</organism>
<feature type="domain" description="Glycosyltransferase subfamily 4-like N-terminal" evidence="2">
    <location>
        <begin position="19"/>
        <end position="173"/>
    </location>
</feature>
<gene>
    <name evidence="3" type="ORF">GRI38_10995</name>
</gene>
<evidence type="ECO:0000259" key="2">
    <source>
        <dbReference type="Pfam" id="PF13439"/>
    </source>
</evidence>
<dbReference type="Proteomes" id="UP000433104">
    <property type="component" value="Unassembled WGS sequence"/>
</dbReference>
<feature type="domain" description="Glycosyl transferase family 1" evidence="1">
    <location>
        <begin position="183"/>
        <end position="321"/>
    </location>
</feature>
<name>A0A844ZHU6_9SPHN</name>
<protein>
    <submittedName>
        <fullName evidence="3">Glycosyltransferase</fullName>
    </submittedName>
</protein>
<dbReference type="SUPFAM" id="SSF53756">
    <property type="entry name" value="UDP-Glycosyltransferase/glycogen phosphorylase"/>
    <property type="match status" value="1"/>
</dbReference>
<dbReference type="Pfam" id="PF13439">
    <property type="entry name" value="Glyco_transf_4"/>
    <property type="match status" value="1"/>
</dbReference>
<dbReference type="InterPro" id="IPR001296">
    <property type="entry name" value="Glyco_trans_1"/>
</dbReference>
<keyword evidence="3" id="KW-0808">Transferase</keyword>
<evidence type="ECO:0000259" key="1">
    <source>
        <dbReference type="Pfam" id="PF00534"/>
    </source>
</evidence>
<dbReference type="PANTHER" id="PTHR12526">
    <property type="entry name" value="GLYCOSYLTRANSFERASE"/>
    <property type="match status" value="1"/>
</dbReference>
<dbReference type="InterPro" id="IPR028098">
    <property type="entry name" value="Glyco_trans_4-like_N"/>
</dbReference>
<evidence type="ECO:0000313" key="3">
    <source>
        <dbReference type="EMBL" id="MXO86550.1"/>
    </source>
</evidence>
<dbReference type="GO" id="GO:0016757">
    <property type="term" value="F:glycosyltransferase activity"/>
    <property type="evidence" value="ECO:0007669"/>
    <property type="project" value="InterPro"/>
</dbReference>
<dbReference type="EMBL" id="WTYW01000003">
    <property type="protein sequence ID" value="MXO86550.1"/>
    <property type="molecule type" value="Genomic_DNA"/>
</dbReference>
<reference evidence="3 4" key="1">
    <citation type="submission" date="2019-12" db="EMBL/GenBank/DDBJ databases">
        <title>Genomic-based taxomic classification of the family Erythrobacteraceae.</title>
        <authorList>
            <person name="Xu L."/>
        </authorList>
    </citation>
    <scope>NUCLEOTIDE SEQUENCE [LARGE SCALE GENOMIC DNA]</scope>
    <source>
        <strain evidence="3 4">MCCC 1A09962</strain>
    </source>
</reference>
<sequence length="375" mass="41195">MRIAVLAHIRNPISEPFKGGMEAHCRSLCDGLRRKGHDVVLFASSGSEDPHLFPICDFPYDDVLPWDEFRGTPELYDYQAKAFANAWREIEAGDFDVVHNNSLFVEVIEWADRTGFPCVTSQHVPPFRLMSEQVCAARSPTSLFTVTSQSQRPLWPADCLDKIRVVANGVDCAFWKPASEVGNHFVWAGRITPNKGLAEAVAAAGEANAQLRIFGPIEDKTYYNTMIAPNLTDAIAYCGHRDRDLLAREFARAKGMLLTPMWDEPFGLVAAEALACGTPVIAFDRGAMREVVASCGTVVPRGDVGAMARAMASIETISRQECRRHAERHLSIDAMIEGYEDCYASVFSGKRVDRSAEAKASASRSSVSSTAELLA</sequence>
<dbReference type="Gene3D" id="3.40.50.2000">
    <property type="entry name" value="Glycogen Phosphorylase B"/>
    <property type="match status" value="2"/>
</dbReference>
<comment type="caution">
    <text evidence="3">The sequence shown here is derived from an EMBL/GenBank/DDBJ whole genome shotgun (WGS) entry which is preliminary data.</text>
</comment>